<keyword evidence="2" id="KW-1003">Cell membrane</keyword>
<reference evidence="7 8" key="1">
    <citation type="journal article" date="2020" name="Biotechnol. Biofuels">
        <title>New insights from the biogas microbiome by comprehensive genome-resolved metagenomics of nearly 1600 species originating from multiple anaerobic digesters.</title>
        <authorList>
            <person name="Campanaro S."/>
            <person name="Treu L."/>
            <person name="Rodriguez-R L.M."/>
            <person name="Kovalovszki A."/>
            <person name="Ziels R.M."/>
            <person name="Maus I."/>
            <person name="Zhu X."/>
            <person name="Kougias P.G."/>
            <person name="Basile A."/>
            <person name="Luo G."/>
            <person name="Schluter A."/>
            <person name="Konstantinidis K.T."/>
            <person name="Angelidaki I."/>
        </authorList>
    </citation>
    <scope>NUCLEOTIDE SEQUENCE [LARGE SCALE GENOMIC DNA]</scope>
    <source>
        <strain evidence="7">AS06rmzACSIP_256</strain>
    </source>
</reference>
<evidence type="ECO:0000256" key="3">
    <source>
        <dbReference type="ARBA" id="ARBA00022692"/>
    </source>
</evidence>
<protein>
    <submittedName>
        <fullName evidence="7">ATP synthase subunit I</fullName>
    </submittedName>
</protein>
<dbReference type="Proteomes" id="UP000536534">
    <property type="component" value="Unassembled WGS sequence"/>
</dbReference>
<evidence type="ECO:0000256" key="5">
    <source>
        <dbReference type="ARBA" id="ARBA00023136"/>
    </source>
</evidence>
<evidence type="ECO:0000313" key="7">
    <source>
        <dbReference type="EMBL" id="NLF55142.1"/>
    </source>
</evidence>
<dbReference type="Pfam" id="PF03899">
    <property type="entry name" value="ATP-synt_I"/>
    <property type="match status" value="1"/>
</dbReference>
<feature type="transmembrane region" description="Helical" evidence="6">
    <location>
        <begin position="30"/>
        <end position="52"/>
    </location>
</feature>
<dbReference type="OrthoDB" id="9181271at2"/>
<evidence type="ECO:0000256" key="4">
    <source>
        <dbReference type="ARBA" id="ARBA00022989"/>
    </source>
</evidence>
<dbReference type="GO" id="GO:0005886">
    <property type="term" value="C:plasma membrane"/>
    <property type="evidence" value="ECO:0007669"/>
    <property type="project" value="UniProtKB-SubCell"/>
</dbReference>
<evidence type="ECO:0000256" key="6">
    <source>
        <dbReference type="SAM" id="Phobius"/>
    </source>
</evidence>
<keyword evidence="4 6" id="KW-1133">Transmembrane helix</keyword>
<sequence>MLKAVLLQLVATLLAAAISAVFFGLRGGLSAAWGGLAVVLPSVLFAWLLAWISRRIGTASVTAFVAGELIKLVAIVGMLVLFLVLYPDVHWGGLLIGLILALKANLFAFLVKT</sequence>
<dbReference type="EMBL" id="JAAYYV010000333">
    <property type="protein sequence ID" value="NLF55142.1"/>
    <property type="molecule type" value="Genomic_DNA"/>
</dbReference>
<organism evidence="7 8">
    <name type="scientific">Thauera phenolivorans</name>
    <dbReference type="NCBI Taxonomy" id="1792543"/>
    <lineage>
        <taxon>Bacteria</taxon>
        <taxon>Pseudomonadati</taxon>
        <taxon>Pseudomonadota</taxon>
        <taxon>Betaproteobacteria</taxon>
        <taxon>Rhodocyclales</taxon>
        <taxon>Zoogloeaceae</taxon>
        <taxon>Thauera</taxon>
    </lineage>
</organism>
<proteinExistence type="predicted"/>
<gene>
    <name evidence="7" type="ORF">GX576_12245</name>
</gene>
<accession>A0A7X7LXD2</accession>
<keyword evidence="5 6" id="KW-0472">Membrane</keyword>
<evidence type="ECO:0000256" key="2">
    <source>
        <dbReference type="ARBA" id="ARBA00022475"/>
    </source>
</evidence>
<dbReference type="AlphaFoldDB" id="A0A7X7LXD2"/>
<comment type="subcellular location">
    <subcellularLocation>
        <location evidence="1">Cell membrane</location>
        <topology evidence="1">Multi-pass membrane protein</topology>
    </subcellularLocation>
</comment>
<dbReference type="RefSeq" id="WP_068809066.1">
    <property type="nucleotide sequence ID" value="NZ_MBFM01000005.1"/>
</dbReference>
<feature type="transmembrane region" description="Helical" evidence="6">
    <location>
        <begin position="91"/>
        <end position="111"/>
    </location>
</feature>
<dbReference type="InterPro" id="IPR005598">
    <property type="entry name" value="ATP_synth_I"/>
</dbReference>
<name>A0A7X7LXD2_9RHOO</name>
<evidence type="ECO:0000313" key="8">
    <source>
        <dbReference type="Proteomes" id="UP000536534"/>
    </source>
</evidence>
<evidence type="ECO:0000256" key="1">
    <source>
        <dbReference type="ARBA" id="ARBA00004651"/>
    </source>
</evidence>
<keyword evidence="3 6" id="KW-0812">Transmembrane</keyword>
<feature type="transmembrane region" description="Helical" evidence="6">
    <location>
        <begin position="64"/>
        <end position="85"/>
    </location>
</feature>
<comment type="caution">
    <text evidence="7">The sequence shown here is derived from an EMBL/GenBank/DDBJ whole genome shotgun (WGS) entry which is preliminary data.</text>
</comment>